<comment type="caution">
    <text evidence="2">The sequence shown here is derived from an EMBL/GenBank/DDBJ whole genome shotgun (WGS) entry which is preliminary data.</text>
</comment>
<dbReference type="AlphaFoldDB" id="A0A8H6NH97"/>
<evidence type="ECO:0000256" key="1">
    <source>
        <dbReference type="SAM" id="MobiDB-lite"/>
    </source>
</evidence>
<sequence>MSRTTRHEAIINCRGNPPATASPEPSLASTTDVFPTVCSVSPHQGAPSPSSNIPSIPAATTSPVKSHAFHALVVVNDHLQDSSCLALYRQSISHASNHHISSPSQSNAATPTPTPTPAAAAAAAAATAPQHHKPQAPSADVAAIDAKAPDWQLSRWNVRPRPPGTTTTFREGCHPITPIRLLPRREPLAALGIWVC</sequence>
<accession>A0A8H6NH97</accession>
<feature type="compositionally biased region" description="Low complexity" evidence="1">
    <location>
        <begin position="97"/>
        <end position="129"/>
    </location>
</feature>
<feature type="region of interest" description="Disordered" evidence="1">
    <location>
        <begin position="97"/>
        <end position="141"/>
    </location>
</feature>
<evidence type="ECO:0000313" key="2">
    <source>
        <dbReference type="EMBL" id="KAF6832396.1"/>
    </source>
</evidence>
<evidence type="ECO:0000313" key="3">
    <source>
        <dbReference type="Proteomes" id="UP000654918"/>
    </source>
</evidence>
<name>A0A8H6NH97_9PEZI</name>
<reference evidence="2" key="1">
    <citation type="journal article" date="2020" name="Phytopathology">
        <title>Genome Sequence Resources of Colletotrichum truncatum, C. plurivorum, C. musicola, and C. sojae: Four Species Pathogenic to Soybean (Glycine max).</title>
        <authorList>
            <person name="Rogerio F."/>
            <person name="Boufleur T.R."/>
            <person name="Ciampi-Guillardi M."/>
            <person name="Sukno S.A."/>
            <person name="Thon M.R."/>
            <person name="Massola Junior N.S."/>
            <person name="Baroncelli R."/>
        </authorList>
    </citation>
    <scope>NUCLEOTIDE SEQUENCE</scope>
    <source>
        <strain evidence="2">LFN00145</strain>
    </source>
</reference>
<organism evidence="2 3">
    <name type="scientific">Colletotrichum plurivorum</name>
    <dbReference type="NCBI Taxonomy" id="2175906"/>
    <lineage>
        <taxon>Eukaryota</taxon>
        <taxon>Fungi</taxon>
        <taxon>Dikarya</taxon>
        <taxon>Ascomycota</taxon>
        <taxon>Pezizomycotina</taxon>
        <taxon>Sordariomycetes</taxon>
        <taxon>Hypocreomycetidae</taxon>
        <taxon>Glomerellales</taxon>
        <taxon>Glomerellaceae</taxon>
        <taxon>Colletotrichum</taxon>
        <taxon>Colletotrichum orchidearum species complex</taxon>
    </lineage>
</organism>
<dbReference type="EMBL" id="WIGO01000070">
    <property type="protein sequence ID" value="KAF6832396.1"/>
    <property type="molecule type" value="Genomic_DNA"/>
</dbReference>
<gene>
    <name evidence="2" type="ORF">CPLU01_06221</name>
</gene>
<protein>
    <submittedName>
        <fullName evidence="2">Uncharacterized protein</fullName>
    </submittedName>
</protein>
<keyword evidence="3" id="KW-1185">Reference proteome</keyword>
<proteinExistence type="predicted"/>
<dbReference type="Proteomes" id="UP000654918">
    <property type="component" value="Unassembled WGS sequence"/>
</dbReference>